<organism evidence="1 2">
    <name type="scientific">Penicillium canariense</name>
    <dbReference type="NCBI Taxonomy" id="189055"/>
    <lineage>
        <taxon>Eukaryota</taxon>
        <taxon>Fungi</taxon>
        <taxon>Dikarya</taxon>
        <taxon>Ascomycota</taxon>
        <taxon>Pezizomycotina</taxon>
        <taxon>Eurotiomycetes</taxon>
        <taxon>Eurotiomycetidae</taxon>
        <taxon>Eurotiales</taxon>
        <taxon>Aspergillaceae</taxon>
        <taxon>Penicillium</taxon>
    </lineage>
</organism>
<evidence type="ECO:0000313" key="1">
    <source>
        <dbReference type="EMBL" id="KAJ5160300.1"/>
    </source>
</evidence>
<dbReference type="AlphaFoldDB" id="A0A9W9I1F9"/>
<keyword evidence="2" id="KW-1185">Reference proteome</keyword>
<dbReference type="Proteomes" id="UP001149163">
    <property type="component" value="Unassembled WGS sequence"/>
</dbReference>
<reference evidence="1" key="2">
    <citation type="journal article" date="2023" name="IMA Fungus">
        <title>Comparative genomic study of the Penicillium genus elucidates a diverse pangenome and 15 lateral gene transfer events.</title>
        <authorList>
            <person name="Petersen C."/>
            <person name="Sorensen T."/>
            <person name="Nielsen M.R."/>
            <person name="Sondergaard T.E."/>
            <person name="Sorensen J.L."/>
            <person name="Fitzpatrick D.A."/>
            <person name="Frisvad J.C."/>
            <person name="Nielsen K.L."/>
        </authorList>
    </citation>
    <scope>NUCLEOTIDE SEQUENCE</scope>
    <source>
        <strain evidence="1">IBT 26290</strain>
    </source>
</reference>
<protein>
    <submittedName>
        <fullName evidence="1">Uncharacterized protein</fullName>
    </submittedName>
</protein>
<dbReference type="EMBL" id="JAPQKN010000004">
    <property type="protein sequence ID" value="KAJ5160300.1"/>
    <property type="molecule type" value="Genomic_DNA"/>
</dbReference>
<dbReference type="GeneID" id="81428605"/>
<gene>
    <name evidence="1" type="ORF">N7482_007304</name>
</gene>
<dbReference type="RefSeq" id="XP_056541858.1">
    <property type="nucleotide sequence ID" value="XM_056689429.1"/>
</dbReference>
<comment type="caution">
    <text evidence="1">The sequence shown here is derived from an EMBL/GenBank/DDBJ whole genome shotgun (WGS) entry which is preliminary data.</text>
</comment>
<sequence>MDTIGMEQTWDPSPWAHEEGWAYSLGLLRPKDEDKISLRLRGAVLDQEGTIRQFYAHNPQNEEPPYVMEVVWRVVKAA</sequence>
<dbReference type="OrthoDB" id="414175at2759"/>
<reference evidence="1" key="1">
    <citation type="submission" date="2022-11" db="EMBL/GenBank/DDBJ databases">
        <authorList>
            <person name="Petersen C."/>
        </authorList>
    </citation>
    <scope>NUCLEOTIDE SEQUENCE</scope>
    <source>
        <strain evidence="1">IBT 26290</strain>
    </source>
</reference>
<proteinExistence type="predicted"/>
<accession>A0A9W9I1F9</accession>
<name>A0A9W9I1F9_9EURO</name>
<evidence type="ECO:0000313" key="2">
    <source>
        <dbReference type="Proteomes" id="UP001149163"/>
    </source>
</evidence>